<dbReference type="PANTHER" id="PTHR35372">
    <property type="entry name" value="ATP BINDING PROTEIN-RELATED"/>
    <property type="match status" value="1"/>
</dbReference>
<dbReference type="EMBL" id="JABBNI010000063">
    <property type="protein sequence ID" value="NMM65240.1"/>
    <property type="molecule type" value="Genomic_DNA"/>
</dbReference>
<comment type="caution">
    <text evidence="5">The sequence shown here is derived from an EMBL/GenBank/DDBJ whole genome shotgun (WGS) entry which is preliminary data.</text>
</comment>
<organism evidence="5 6">
    <name type="scientific">Clostridium muellerianum</name>
    <dbReference type="NCBI Taxonomy" id="2716538"/>
    <lineage>
        <taxon>Bacteria</taxon>
        <taxon>Bacillati</taxon>
        <taxon>Bacillota</taxon>
        <taxon>Clostridia</taxon>
        <taxon>Eubacteriales</taxon>
        <taxon>Clostridiaceae</taxon>
        <taxon>Clostridium</taxon>
    </lineage>
</organism>
<dbReference type="Pfam" id="PF19263">
    <property type="entry name" value="DUF5906"/>
    <property type="match status" value="1"/>
</dbReference>
<dbReference type="Gene3D" id="3.40.50.300">
    <property type="entry name" value="P-loop containing nucleotide triphosphate hydrolases"/>
    <property type="match status" value="1"/>
</dbReference>
<dbReference type="GO" id="GO:0005524">
    <property type="term" value="F:ATP binding"/>
    <property type="evidence" value="ECO:0007669"/>
    <property type="project" value="UniProtKB-KW"/>
</dbReference>
<evidence type="ECO:0000313" key="6">
    <source>
        <dbReference type="Proteomes" id="UP000537131"/>
    </source>
</evidence>
<proteinExistence type="predicted"/>
<sequence>MYNNEVWEIQDEVKFLQYLRDEFQKPMFGIWTPTIERDYIIGMERELYYHGELNPHKNLINLINGMFDTETFKLIPHNPKYYSTIRIPIEFTPDANCTMWDEFLIQIFEGDKERIKVAQEWAGYMITPDTNAQKALILLGEGENGKGVFIDTMRLVIGEDNISDIPLNELDRTFSRIKLYNKTANISGENEMNGKSFNTQYFKAIVGEDTINAEEKYMPSISFKPTAKLISTMNRLPNTKDVSHGYFRRLSILCFNANFSGEKRDNKLREKLKQELPGIFIWAMEGLRRLKENDYKFSTCKSMDEMLKQYKTDQTPMYEFFEDCIEPVEDESYREDNKIVYKTFKNWATENGIEYHYAQMSYQKFWREFEAVAKKKGYKCSSGRSNTFRYHTGIKVVGEYRAIINNKFIFSIDDELNNP</sequence>
<name>A0A7Y0EKP6_9CLOT</name>
<dbReference type="AlphaFoldDB" id="A0A7Y0EKP6"/>
<feature type="domain" description="SF3 helicase" evidence="4">
    <location>
        <begin position="113"/>
        <end position="268"/>
    </location>
</feature>
<dbReference type="Proteomes" id="UP000537131">
    <property type="component" value="Unassembled WGS sequence"/>
</dbReference>
<dbReference type="InterPro" id="IPR014818">
    <property type="entry name" value="Phage/plasmid_primase_P4_C"/>
</dbReference>
<dbReference type="RefSeq" id="WP_169299821.1">
    <property type="nucleotide sequence ID" value="NZ_JABBNI010000063.1"/>
</dbReference>
<dbReference type="PANTHER" id="PTHR35372:SF2">
    <property type="entry name" value="SF3 HELICASE DOMAIN-CONTAINING PROTEIN"/>
    <property type="match status" value="1"/>
</dbReference>
<evidence type="ECO:0000256" key="1">
    <source>
        <dbReference type="ARBA" id="ARBA00022741"/>
    </source>
</evidence>
<protein>
    <recommendedName>
        <fullName evidence="4">SF3 helicase domain-containing protein</fullName>
    </recommendedName>
</protein>
<evidence type="ECO:0000256" key="2">
    <source>
        <dbReference type="ARBA" id="ARBA00022801"/>
    </source>
</evidence>
<keyword evidence="2" id="KW-0378">Hydrolase</keyword>
<dbReference type="InterPro" id="IPR014015">
    <property type="entry name" value="Helicase_SF3_DNA-vir"/>
</dbReference>
<dbReference type="InterPro" id="IPR051620">
    <property type="entry name" value="ORF904-like_C"/>
</dbReference>
<accession>A0A7Y0EKP6</accession>
<reference evidence="5 6" key="1">
    <citation type="submission" date="2020-06" db="EMBL/GenBank/DDBJ databases">
        <title>Complete Genome Sequence of Clostridium muelleri sp. nov. P21T, an Acid-Alcohol Producing Acetogen Isolated from Old Hay.</title>
        <authorList>
            <person name="Duncan K.E."/>
            <person name="Tanner R.S."/>
        </authorList>
    </citation>
    <scope>NUCLEOTIDE SEQUENCE [LARGE SCALE GENOMIC DNA]</scope>
    <source>
        <strain evidence="5 6">P21</strain>
    </source>
</reference>
<evidence type="ECO:0000259" key="4">
    <source>
        <dbReference type="PROSITE" id="PS51206"/>
    </source>
</evidence>
<dbReference type="NCBIfam" id="TIGR01613">
    <property type="entry name" value="primase_Cterm"/>
    <property type="match status" value="1"/>
</dbReference>
<dbReference type="InterPro" id="IPR027417">
    <property type="entry name" value="P-loop_NTPase"/>
</dbReference>
<dbReference type="InterPro" id="IPR045455">
    <property type="entry name" value="NrS-1_pol-like_helicase"/>
</dbReference>
<evidence type="ECO:0000313" key="5">
    <source>
        <dbReference type="EMBL" id="NMM65240.1"/>
    </source>
</evidence>
<keyword evidence="1" id="KW-0547">Nucleotide-binding</keyword>
<dbReference type="Pfam" id="PF08706">
    <property type="entry name" value="D5_N"/>
    <property type="match status" value="1"/>
</dbReference>
<dbReference type="PROSITE" id="PS51206">
    <property type="entry name" value="SF3_HELICASE_1"/>
    <property type="match status" value="1"/>
</dbReference>
<gene>
    <name evidence="5" type="ORF">HBE96_21895</name>
</gene>
<dbReference type="GO" id="GO:0016787">
    <property type="term" value="F:hydrolase activity"/>
    <property type="evidence" value="ECO:0007669"/>
    <property type="project" value="UniProtKB-KW"/>
</dbReference>
<keyword evidence="3" id="KW-0067">ATP-binding</keyword>
<evidence type="ECO:0000256" key="3">
    <source>
        <dbReference type="ARBA" id="ARBA00022840"/>
    </source>
</evidence>
<dbReference type="SUPFAM" id="SSF52540">
    <property type="entry name" value="P-loop containing nucleoside triphosphate hydrolases"/>
    <property type="match status" value="1"/>
</dbReference>
<dbReference type="InterPro" id="IPR006500">
    <property type="entry name" value="Helicase_put_C_phage/plasmid"/>
</dbReference>
<keyword evidence="6" id="KW-1185">Reference proteome</keyword>